<protein>
    <submittedName>
        <fullName evidence="2">Uncharacterized protein</fullName>
    </submittedName>
</protein>
<sequence>DVAVGREVNFNAISSEYGGDLQESKKGEEKDQKGVKEKVKSEEDKMEESKNGDEKVDDVAEKEDSKQPTVVGYYTGKKDVQHDNEVFTEQEDS</sequence>
<accession>A0A7J7LEP7</accession>
<dbReference type="EMBL" id="JACGCM010002332">
    <property type="protein sequence ID" value="KAF6141048.1"/>
    <property type="molecule type" value="Genomic_DNA"/>
</dbReference>
<feature type="compositionally biased region" description="Basic and acidic residues" evidence="1">
    <location>
        <begin position="76"/>
        <end position="85"/>
    </location>
</feature>
<feature type="region of interest" description="Disordered" evidence="1">
    <location>
        <begin position="1"/>
        <end position="93"/>
    </location>
</feature>
<gene>
    <name evidence="2" type="ORF">GIB67_006493</name>
</gene>
<reference evidence="2 3" key="1">
    <citation type="journal article" date="2020" name="IScience">
        <title>Genome Sequencing of the Endangered Kingdonia uniflora (Circaeasteraceae, Ranunculales) Reveals Potential Mechanisms of Evolutionary Specialization.</title>
        <authorList>
            <person name="Sun Y."/>
            <person name="Deng T."/>
            <person name="Zhang A."/>
            <person name="Moore M.J."/>
            <person name="Landis J.B."/>
            <person name="Lin N."/>
            <person name="Zhang H."/>
            <person name="Zhang X."/>
            <person name="Huang J."/>
            <person name="Zhang X."/>
            <person name="Sun H."/>
            <person name="Wang H."/>
        </authorList>
    </citation>
    <scope>NUCLEOTIDE SEQUENCE [LARGE SCALE GENOMIC DNA]</scope>
    <source>
        <strain evidence="2">TB1705</strain>
        <tissue evidence="2">Leaf</tissue>
    </source>
</reference>
<evidence type="ECO:0000313" key="3">
    <source>
        <dbReference type="Proteomes" id="UP000541444"/>
    </source>
</evidence>
<comment type="caution">
    <text evidence="2">The sequence shown here is derived from an EMBL/GenBank/DDBJ whole genome shotgun (WGS) entry which is preliminary data.</text>
</comment>
<evidence type="ECO:0000313" key="2">
    <source>
        <dbReference type="EMBL" id="KAF6141048.1"/>
    </source>
</evidence>
<proteinExistence type="predicted"/>
<name>A0A7J7LEP7_9MAGN</name>
<evidence type="ECO:0000256" key="1">
    <source>
        <dbReference type="SAM" id="MobiDB-lite"/>
    </source>
</evidence>
<feature type="non-terminal residue" evidence="2">
    <location>
        <position position="1"/>
    </location>
</feature>
<feature type="compositionally biased region" description="Basic and acidic residues" evidence="1">
    <location>
        <begin position="22"/>
        <end position="66"/>
    </location>
</feature>
<dbReference type="Proteomes" id="UP000541444">
    <property type="component" value="Unassembled WGS sequence"/>
</dbReference>
<keyword evidence="3" id="KW-1185">Reference proteome</keyword>
<organism evidence="2 3">
    <name type="scientific">Kingdonia uniflora</name>
    <dbReference type="NCBI Taxonomy" id="39325"/>
    <lineage>
        <taxon>Eukaryota</taxon>
        <taxon>Viridiplantae</taxon>
        <taxon>Streptophyta</taxon>
        <taxon>Embryophyta</taxon>
        <taxon>Tracheophyta</taxon>
        <taxon>Spermatophyta</taxon>
        <taxon>Magnoliopsida</taxon>
        <taxon>Ranunculales</taxon>
        <taxon>Circaeasteraceae</taxon>
        <taxon>Kingdonia</taxon>
    </lineage>
</organism>
<dbReference type="AlphaFoldDB" id="A0A7J7LEP7"/>